<evidence type="ECO:0000256" key="16">
    <source>
        <dbReference type="ARBA" id="ARBA00049902"/>
    </source>
</evidence>
<evidence type="ECO:0000256" key="10">
    <source>
        <dbReference type="ARBA" id="ARBA00022960"/>
    </source>
</evidence>
<keyword evidence="12 17" id="KW-0472">Membrane</keyword>
<dbReference type="GO" id="GO:0009252">
    <property type="term" value="P:peptidoglycan biosynthetic process"/>
    <property type="evidence" value="ECO:0007669"/>
    <property type="project" value="UniProtKB-KW"/>
</dbReference>
<feature type="transmembrane region" description="Helical" evidence="17">
    <location>
        <begin position="7"/>
        <end position="30"/>
    </location>
</feature>
<dbReference type="InterPro" id="IPR001460">
    <property type="entry name" value="PCN-bd_Tpept"/>
</dbReference>
<proteinExistence type="inferred from homology"/>
<dbReference type="InterPro" id="IPR023346">
    <property type="entry name" value="Lysozyme-like_dom_sf"/>
</dbReference>
<dbReference type="InterPro" id="IPR012338">
    <property type="entry name" value="Beta-lactam/transpept-like"/>
</dbReference>
<dbReference type="InterPro" id="IPR050396">
    <property type="entry name" value="Glycosyltr_51/Transpeptidase"/>
</dbReference>
<feature type="domain" description="Glycosyl transferase family 51" evidence="19">
    <location>
        <begin position="63"/>
        <end position="236"/>
    </location>
</feature>
<reference evidence="20 21" key="1">
    <citation type="journal article" date="2016" name="Environ. Microbiol.">
        <title>Genomic resolution of a cold subsurface aquifer community provides metabolic insights for novel microbes adapted to high CO concentrations.</title>
        <authorList>
            <person name="Probst A.J."/>
            <person name="Castelle C.J."/>
            <person name="Singh A."/>
            <person name="Brown C.T."/>
            <person name="Anantharaman K."/>
            <person name="Sharon I."/>
            <person name="Hug L.A."/>
            <person name="Burstein D."/>
            <person name="Emerson J.B."/>
            <person name="Thomas B.C."/>
            <person name="Banfield J.F."/>
        </authorList>
    </citation>
    <scope>NUCLEOTIDE SEQUENCE [LARGE SCALE GENOMIC DNA]</scope>
    <source>
        <strain evidence="20">CG1_02_39_135</strain>
    </source>
</reference>
<keyword evidence="14" id="KW-0961">Cell wall biogenesis/degradation</keyword>
<dbReference type="EMBL" id="MNWX01000046">
    <property type="protein sequence ID" value="OIO64470.1"/>
    <property type="molecule type" value="Genomic_DNA"/>
</dbReference>
<keyword evidence="11" id="KW-0573">Peptidoglycan synthesis</keyword>
<dbReference type="Proteomes" id="UP000182693">
    <property type="component" value="Unassembled WGS sequence"/>
</dbReference>
<evidence type="ECO:0000256" key="11">
    <source>
        <dbReference type="ARBA" id="ARBA00022984"/>
    </source>
</evidence>
<dbReference type="GO" id="GO:0030288">
    <property type="term" value="C:outer membrane-bounded periplasmic space"/>
    <property type="evidence" value="ECO:0007669"/>
    <property type="project" value="TreeGrafter"/>
</dbReference>
<dbReference type="PANTHER" id="PTHR32282">
    <property type="entry name" value="BINDING PROTEIN TRANSPEPTIDASE, PUTATIVE-RELATED"/>
    <property type="match status" value="1"/>
</dbReference>
<comment type="catalytic activity">
    <reaction evidence="15">
        <text>Preferential cleavage: (Ac)2-L-Lys-D-Ala-|-D-Ala. Also transpeptidation of peptidyl-alanyl moieties that are N-acyl substituents of D-alanine.</text>
        <dbReference type="EC" id="3.4.16.4"/>
    </reaction>
</comment>
<evidence type="ECO:0000256" key="5">
    <source>
        <dbReference type="ARBA" id="ARBA00022645"/>
    </source>
</evidence>
<evidence type="ECO:0000256" key="4">
    <source>
        <dbReference type="ARBA" id="ARBA00022475"/>
    </source>
</evidence>
<dbReference type="Pfam" id="PF00905">
    <property type="entry name" value="Transpeptidase"/>
    <property type="match status" value="1"/>
</dbReference>
<dbReference type="Gene3D" id="3.40.710.10">
    <property type="entry name" value="DD-peptidase/beta-lactamase superfamily"/>
    <property type="match status" value="1"/>
</dbReference>
<evidence type="ECO:0000256" key="12">
    <source>
        <dbReference type="ARBA" id="ARBA00023136"/>
    </source>
</evidence>
<dbReference type="InterPro" id="IPR036950">
    <property type="entry name" value="PBP_transglycosylase"/>
</dbReference>
<evidence type="ECO:0000256" key="9">
    <source>
        <dbReference type="ARBA" id="ARBA00022801"/>
    </source>
</evidence>
<comment type="similarity">
    <text evidence="2">In the C-terminal section; belongs to the transpeptidase family.</text>
</comment>
<keyword evidence="10" id="KW-0133">Cell shape</keyword>
<keyword evidence="9" id="KW-0378">Hydrolase</keyword>
<comment type="similarity">
    <text evidence="3">In the N-terminal section; belongs to the glycosyltransferase 51 family.</text>
</comment>
<feature type="domain" description="Penicillin-binding protein transpeptidase" evidence="18">
    <location>
        <begin position="327"/>
        <end position="611"/>
    </location>
</feature>
<evidence type="ECO:0000313" key="20">
    <source>
        <dbReference type="EMBL" id="OIO64470.1"/>
    </source>
</evidence>
<evidence type="ECO:0000259" key="18">
    <source>
        <dbReference type="Pfam" id="PF00905"/>
    </source>
</evidence>
<dbReference type="GO" id="GO:0005886">
    <property type="term" value="C:plasma membrane"/>
    <property type="evidence" value="ECO:0007669"/>
    <property type="project" value="UniProtKB-SubCell"/>
</dbReference>
<dbReference type="SUPFAM" id="SSF56601">
    <property type="entry name" value="beta-lactamase/transpeptidase-like"/>
    <property type="match status" value="1"/>
</dbReference>
<comment type="subcellular location">
    <subcellularLocation>
        <location evidence="1">Cell membrane</location>
    </subcellularLocation>
</comment>
<gene>
    <name evidence="20" type="ORF">AUJ30_02380</name>
</gene>
<evidence type="ECO:0000313" key="21">
    <source>
        <dbReference type="Proteomes" id="UP000182693"/>
    </source>
</evidence>
<evidence type="ECO:0000259" key="19">
    <source>
        <dbReference type="Pfam" id="PF00912"/>
    </source>
</evidence>
<dbReference type="NCBIfam" id="TIGR02074">
    <property type="entry name" value="PBP_1a_fam"/>
    <property type="match status" value="1"/>
</dbReference>
<accession>A0A1J4XZU9</accession>
<keyword evidence="4" id="KW-1003">Cell membrane</keyword>
<evidence type="ECO:0000256" key="3">
    <source>
        <dbReference type="ARBA" id="ARBA00007739"/>
    </source>
</evidence>
<name>A0A1J4XZU9_9BACT</name>
<comment type="caution">
    <text evidence="20">The sequence shown here is derived from an EMBL/GenBank/DDBJ whole genome shotgun (WGS) entry which is preliminary data.</text>
</comment>
<keyword evidence="13" id="KW-0511">Multifunctional enzyme</keyword>
<sequence>MIKKKSFVLKLIGLFLLAIFGLVFWGLMVITKMAKELPNPEQFVNRQISQSTKIYDRTGQILLYEIHGEEKRTTISFEEIPEYAKQATLAIEDQEFYRHSAFDWRAIIRAFVVNIIKGRVVQGGSTITQQLARNAFLSPERTYTRKIKELILAHWIEQRYSKDQILNLYLNQIPYGTNAYGIEAASQTFFSKPANDLTLSEAAVLAALVKAPSYYSPWGIHQDELEQRKNYVLEQMFKLGFIDEQQKQLAQNTKPKFSNQSIGSIKAPHLVMMVYDYLSGKYGEDVVEKGGLRVITTLDWPLQELAEKTVKEGAERNTQLYQGKNAALVAQDPKTGQVLALVGSKDYFDVENEGNFNVAVQGLRQPGSALKPFAYLTAFQKGYSPEAVVFDLPTEFSSYNNICPLTNINFNDDNPLCFHPENFDGRFRGPVNLRTGLAQSINVPSVKVLYLAGLADTLKTVQAFGLTTLTNPSRYGLSLVLGGGEVKLIEMVGAYSVFSQEGIKHHQSLVLEVKDSQGRILEKYLDQATQVVEPQYAKIINNILSDIEARSGLFQNSLNLTVFPDREAALKTGTTNDYKDAWAIGYTPTLVVGVWTGNNNNKPMQKQAGSILAAVPIWHAFMSKALENQPAEFFNKPEAAPQNKPILWGEYISNGEAHDILYYVDKNNPLGPQPLNPESNSQFWNWELPVKAWWQQQLPG</sequence>
<evidence type="ECO:0000256" key="7">
    <source>
        <dbReference type="ARBA" id="ARBA00022676"/>
    </source>
</evidence>
<keyword evidence="8" id="KW-0808">Transferase</keyword>
<evidence type="ECO:0000256" key="13">
    <source>
        <dbReference type="ARBA" id="ARBA00023268"/>
    </source>
</evidence>
<dbReference type="STRING" id="1805425.AUJ30_02380"/>
<dbReference type="SUPFAM" id="SSF53955">
    <property type="entry name" value="Lysozyme-like"/>
    <property type="match status" value="1"/>
</dbReference>
<evidence type="ECO:0000256" key="17">
    <source>
        <dbReference type="SAM" id="Phobius"/>
    </source>
</evidence>
<dbReference type="InterPro" id="IPR001264">
    <property type="entry name" value="Glyco_trans_51"/>
</dbReference>
<dbReference type="GO" id="GO:0071555">
    <property type="term" value="P:cell wall organization"/>
    <property type="evidence" value="ECO:0007669"/>
    <property type="project" value="UniProtKB-KW"/>
</dbReference>
<comment type="catalytic activity">
    <reaction evidence="16">
        <text>[GlcNAc-(1-&gt;4)-Mur2Ac(oyl-L-Ala-gamma-D-Glu-L-Lys-D-Ala-D-Ala)](n)-di-trans,octa-cis-undecaprenyl diphosphate + beta-D-GlcNAc-(1-&gt;4)-Mur2Ac(oyl-L-Ala-gamma-D-Glu-L-Lys-D-Ala-D-Ala)-di-trans,octa-cis-undecaprenyl diphosphate = [GlcNAc-(1-&gt;4)-Mur2Ac(oyl-L-Ala-gamma-D-Glu-L-Lys-D-Ala-D-Ala)](n+1)-di-trans,octa-cis-undecaprenyl diphosphate + di-trans,octa-cis-undecaprenyl diphosphate + H(+)</text>
        <dbReference type="Rhea" id="RHEA:23708"/>
        <dbReference type="Rhea" id="RHEA-COMP:9602"/>
        <dbReference type="Rhea" id="RHEA-COMP:9603"/>
        <dbReference type="ChEBI" id="CHEBI:15378"/>
        <dbReference type="ChEBI" id="CHEBI:58405"/>
        <dbReference type="ChEBI" id="CHEBI:60033"/>
        <dbReference type="ChEBI" id="CHEBI:78435"/>
        <dbReference type="EC" id="2.4.99.28"/>
    </reaction>
</comment>
<keyword evidence="17" id="KW-1133">Transmembrane helix</keyword>
<evidence type="ECO:0000256" key="14">
    <source>
        <dbReference type="ARBA" id="ARBA00023316"/>
    </source>
</evidence>
<organism evidence="20 21">
    <name type="scientific">Candidatus Wolfebacteria bacterium CG1_02_39_135</name>
    <dbReference type="NCBI Taxonomy" id="1805425"/>
    <lineage>
        <taxon>Bacteria</taxon>
        <taxon>Candidatus Wolfeibacteriota</taxon>
    </lineage>
</organism>
<dbReference type="Pfam" id="PF00912">
    <property type="entry name" value="Transgly"/>
    <property type="match status" value="1"/>
</dbReference>
<dbReference type="GO" id="GO:0008360">
    <property type="term" value="P:regulation of cell shape"/>
    <property type="evidence" value="ECO:0007669"/>
    <property type="project" value="UniProtKB-KW"/>
</dbReference>
<dbReference type="GO" id="GO:0008658">
    <property type="term" value="F:penicillin binding"/>
    <property type="evidence" value="ECO:0007669"/>
    <property type="project" value="InterPro"/>
</dbReference>
<evidence type="ECO:0000256" key="6">
    <source>
        <dbReference type="ARBA" id="ARBA00022670"/>
    </source>
</evidence>
<dbReference type="FunFam" id="1.10.3810.10:FF:000001">
    <property type="entry name" value="Penicillin-binding protein 1A"/>
    <property type="match status" value="1"/>
</dbReference>
<keyword evidence="7" id="KW-0328">Glycosyltransferase</keyword>
<dbReference type="GO" id="GO:0009002">
    <property type="term" value="F:serine-type D-Ala-D-Ala carboxypeptidase activity"/>
    <property type="evidence" value="ECO:0007669"/>
    <property type="project" value="UniProtKB-EC"/>
</dbReference>
<protein>
    <submittedName>
        <fullName evidence="20">Uncharacterized protein</fullName>
    </submittedName>
</protein>
<keyword evidence="5" id="KW-0121">Carboxypeptidase</keyword>
<evidence type="ECO:0000256" key="1">
    <source>
        <dbReference type="ARBA" id="ARBA00004236"/>
    </source>
</evidence>
<keyword evidence="6" id="KW-0645">Protease</keyword>
<evidence type="ECO:0000256" key="2">
    <source>
        <dbReference type="ARBA" id="ARBA00007090"/>
    </source>
</evidence>
<dbReference type="GO" id="GO:0008955">
    <property type="term" value="F:peptidoglycan glycosyltransferase activity"/>
    <property type="evidence" value="ECO:0007669"/>
    <property type="project" value="UniProtKB-EC"/>
</dbReference>
<dbReference type="PANTHER" id="PTHR32282:SF11">
    <property type="entry name" value="PENICILLIN-BINDING PROTEIN 1B"/>
    <property type="match status" value="1"/>
</dbReference>
<dbReference type="AlphaFoldDB" id="A0A1J4XZU9"/>
<keyword evidence="17" id="KW-0812">Transmembrane</keyword>
<dbReference type="GO" id="GO:0006508">
    <property type="term" value="P:proteolysis"/>
    <property type="evidence" value="ECO:0007669"/>
    <property type="project" value="UniProtKB-KW"/>
</dbReference>
<evidence type="ECO:0000256" key="15">
    <source>
        <dbReference type="ARBA" id="ARBA00034000"/>
    </source>
</evidence>
<evidence type="ECO:0000256" key="8">
    <source>
        <dbReference type="ARBA" id="ARBA00022679"/>
    </source>
</evidence>
<dbReference type="Gene3D" id="1.10.3810.10">
    <property type="entry name" value="Biosynthetic peptidoglycan transglycosylase-like"/>
    <property type="match status" value="1"/>
</dbReference>